<accession>A0ABR3W6F9</accession>
<evidence type="ECO:0008006" key="5">
    <source>
        <dbReference type="Google" id="ProtNLM"/>
    </source>
</evidence>
<evidence type="ECO:0000256" key="2">
    <source>
        <dbReference type="SAM" id="Phobius"/>
    </source>
</evidence>
<feature type="region of interest" description="Disordered" evidence="1">
    <location>
        <begin position="132"/>
        <end position="157"/>
    </location>
</feature>
<reference evidence="3 4" key="1">
    <citation type="journal article" date="2024" name="IMA Fungus">
        <title>IMA Genome - F19 : A genome assembly and annotation guide to empower mycologists, including annotated draft genome sequences of Ceratocystis pirilliformis, Diaporthe australafricana, Fusarium ophioides, Paecilomyces lecythidis, and Sporothrix stenoceras.</title>
        <authorList>
            <person name="Aylward J."/>
            <person name="Wilson A.M."/>
            <person name="Visagie C.M."/>
            <person name="Spraker J."/>
            <person name="Barnes I."/>
            <person name="Buitendag C."/>
            <person name="Ceriani C."/>
            <person name="Del Mar Angel L."/>
            <person name="du Plessis D."/>
            <person name="Fuchs T."/>
            <person name="Gasser K."/>
            <person name="Kramer D."/>
            <person name="Li W."/>
            <person name="Munsamy K."/>
            <person name="Piso A."/>
            <person name="Price J.L."/>
            <person name="Sonnekus B."/>
            <person name="Thomas C."/>
            <person name="van der Nest A."/>
            <person name="van Dijk A."/>
            <person name="van Heerden A."/>
            <person name="van Vuuren N."/>
            <person name="Yilmaz N."/>
            <person name="Duong T.A."/>
            <person name="van der Merwe N.A."/>
            <person name="Wingfield M.J."/>
            <person name="Wingfield B.D."/>
        </authorList>
    </citation>
    <scope>NUCLEOTIDE SEQUENCE [LARGE SCALE GENOMIC DNA]</scope>
    <source>
        <strain evidence="3 4">CMW 18300</strain>
    </source>
</reference>
<feature type="region of interest" description="Disordered" evidence="1">
    <location>
        <begin position="393"/>
        <end position="423"/>
    </location>
</feature>
<keyword evidence="2" id="KW-1133">Transmembrane helix</keyword>
<dbReference type="Proteomes" id="UP001583177">
    <property type="component" value="Unassembled WGS sequence"/>
</dbReference>
<keyword evidence="2" id="KW-0812">Transmembrane</keyword>
<sequence length="529" mass="58164">MANLLSQCISSSELVGSNNILPMSRRPSLRVIPYIASFASNASCDNILDTILYRDSHRKLVLPYNPLRISRVLMLILLILLLACVGPVWYSGWAEQNRGGNGAEKSASGGYNPGADVFGALDSLEKGHSHLEPYSRRRKRGPGDHPQPWKTGSRRKKAARQRFACHYYLHDRIGHSECLNKRLIRLSDVRQHLLERTHKQQVHCPVCGVAFPGRTPALARQQREAHIRAATCEHVPSLPSFPGITEDQEERIKQIAANCRGNRYTEVQRWYLIWEVLFPGEPRPDSPFLTEVPEIQRMIDHREALFGGDLWLNLLPNEPSLTAMPPGVQRSTMYDIVGAFIGQAARGVAQQSESSVEDDLVIEDVSQIGAETPDPPGAPAVNMAVMFLRNSSSNTPVRPPAQTHWPVGPHSVTRPAQVPPNLHTPDQMVSNPSELPAVVVASVPSQSTNNPAMDVPQGPQQPAGPGPAADMNDPTILPSALEPDPEPATGDFDMDFDDFDWQSFIAGNDIARQGNDSANAGEDEFGAHH</sequence>
<dbReference type="PANTHER" id="PTHR38166:SF1">
    <property type="entry name" value="C2H2-TYPE DOMAIN-CONTAINING PROTEIN"/>
    <property type="match status" value="1"/>
</dbReference>
<feature type="region of interest" description="Disordered" evidence="1">
    <location>
        <begin position="445"/>
        <end position="529"/>
    </location>
</feature>
<evidence type="ECO:0000256" key="1">
    <source>
        <dbReference type="SAM" id="MobiDB-lite"/>
    </source>
</evidence>
<evidence type="ECO:0000313" key="4">
    <source>
        <dbReference type="Proteomes" id="UP001583177"/>
    </source>
</evidence>
<feature type="compositionally biased region" description="Low complexity" evidence="1">
    <location>
        <begin position="456"/>
        <end position="469"/>
    </location>
</feature>
<organism evidence="3 4">
    <name type="scientific">Diaporthe australafricana</name>
    <dbReference type="NCBI Taxonomy" id="127596"/>
    <lineage>
        <taxon>Eukaryota</taxon>
        <taxon>Fungi</taxon>
        <taxon>Dikarya</taxon>
        <taxon>Ascomycota</taxon>
        <taxon>Pezizomycotina</taxon>
        <taxon>Sordariomycetes</taxon>
        <taxon>Sordariomycetidae</taxon>
        <taxon>Diaporthales</taxon>
        <taxon>Diaporthaceae</taxon>
        <taxon>Diaporthe</taxon>
    </lineage>
</organism>
<dbReference type="EMBL" id="JAWRVE010000142">
    <property type="protein sequence ID" value="KAL1854060.1"/>
    <property type="molecule type" value="Genomic_DNA"/>
</dbReference>
<gene>
    <name evidence="3" type="ORF">Daus18300_011558</name>
</gene>
<proteinExistence type="predicted"/>
<evidence type="ECO:0000313" key="3">
    <source>
        <dbReference type="EMBL" id="KAL1854060.1"/>
    </source>
</evidence>
<dbReference type="PANTHER" id="PTHR38166">
    <property type="entry name" value="C2H2-TYPE DOMAIN-CONTAINING PROTEIN-RELATED"/>
    <property type="match status" value="1"/>
</dbReference>
<keyword evidence="4" id="KW-1185">Reference proteome</keyword>
<comment type="caution">
    <text evidence="3">The sequence shown here is derived from an EMBL/GenBank/DDBJ whole genome shotgun (WGS) entry which is preliminary data.</text>
</comment>
<keyword evidence="2" id="KW-0472">Membrane</keyword>
<protein>
    <recommendedName>
        <fullName evidence="5">C2H2-type domain-containing protein</fullName>
    </recommendedName>
</protein>
<name>A0ABR3W6F9_9PEZI</name>
<feature type="transmembrane region" description="Helical" evidence="2">
    <location>
        <begin position="72"/>
        <end position="90"/>
    </location>
</feature>